<keyword evidence="5" id="KW-0503">Monooxygenase</keyword>
<evidence type="ECO:0000256" key="4">
    <source>
        <dbReference type="PIRSR" id="PIRSR602401-1"/>
    </source>
</evidence>
<comment type="cofactor">
    <cofactor evidence="1 4">
        <name>heme</name>
        <dbReference type="ChEBI" id="CHEBI:30413"/>
    </cofactor>
</comment>
<feature type="signal peptide" evidence="6">
    <location>
        <begin position="1"/>
        <end position="21"/>
    </location>
</feature>
<evidence type="ECO:0000256" key="6">
    <source>
        <dbReference type="SAM" id="SignalP"/>
    </source>
</evidence>
<dbReference type="PRINTS" id="PR00385">
    <property type="entry name" value="P450"/>
</dbReference>
<dbReference type="InterPro" id="IPR017972">
    <property type="entry name" value="Cyt_P450_CS"/>
</dbReference>
<evidence type="ECO:0000256" key="1">
    <source>
        <dbReference type="ARBA" id="ARBA00001971"/>
    </source>
</evidence>
<dbReference type="InterPro" id="IPR050121">
    <property type="entry name" value="Cytochrome_P450_monoxygenase"/>
</dbReference>
<reference evidence="7" key="1">
    <citation type="journal article" date="2020" name="Stud. Mycol.">
        <title>101 Dothideomycetes genomes: a test case for predicting lifestyles and emergence of pathogens.</title>
        <authorList>
            <person name="Haridas S."/>
            <person name="Albert R."/>
            <person name="Binder M."/>
            <person name="Bloem J."/>
            <person name="Labutti K."/>
            <person name="Salamov A."/>
            <person name="Andreopoulos B."/>
            <person name="Baker S."/>
            <person name="Barry K."/>
            <person name="Bills G."/>
            <person name="Bluhm B."/>
            <person name="Cannon C."/>
            <person name="Castanera R."/>
            <person name="Culley D."/>
            <person name="Daum C."/>
            <person name="Ezra D."/>
            <person name="Gonzalez J."/>
            <person name="Henrissat B."/>
            <person name="Kuo A."/>
            <person name="Liang C."/>
            <person name="Lipzen A."/>
            <person name="Lutzoni F."/>
            <person name="Magnuson J."/>
            <person name="Mondo S."/>
            <person name="Nolan M."/>
            <person name="Ohm R."/>
            <person name="Pangilinan J."/>
            <person name="Park H.-J."/>
            <person name="Ramirez L."/>
            <person name="Alfaro M."/>
            <person name="Sun H."/>
            <person name="Tritt A."/>
            <person name="Yoshinaga Y."/>
            <person name="Zwiers L.-H."/>
            <person name="Turgeon B."/>
            <person name="Goodwin S."/>
            <person name="Spatafora J."/>
            <person name="Crous P."/>
            <person name="Grigoriev I."/>
        </authorList>
    </citation>
    <scope>NUCLEOTIDE SEQUENCE</scope>
    <source>
        <strain evidence="7">CBS 109.77</strain>
    </source>
</reference>
<dbReference type="EMBL" id="MU001929">
    <property type="protein sequence ID" value="KAF2793397.1"/>
    <property type="molecule type" value="Genomic_DNA"/>
</dbReference>
<dbReference type="InterPro" id="IPR001128">
    <property type="entry name" value="Cyt_P450"/>
</dbReference>
<keyword evidence="5" id="KW-0560">Oxidoreductase</keyword>
<keyword evidence="6" id="KW-0732">Signal</keyword>
<dbReference type="GO" id="GO:0005506">
    <property type="term" value="F:iron ion binding"/>
    <property type="evidence" value="ECO:0007669"/>
    <property type="project" value="InterPro"/>
</dbReference>
<evidence type="ECO:0000313" key="7">
    <source>
        <dbReference type="EMBL" id="KAF2793397.1"/>
    </source>
</evidence>
<dbReference type="PANTHER" id="PTHR24305">
    <property type="entry name" value="CYTOCHROME P450"/>
    <property type="match status" value="1"/>
</dbReference>
<dbReference type="InterPro" id="IPR002401">
    <property type="entry name" value="Cyt_P450_E_grp-I"/>
</dbReference>
<dbReference type="OrthoDB" id="1470350at2759"/>
<dbReference type="CDD" id="cd11061">
    <property type="entry name" value="CYP67-like"/>
    <property type="match status" value="1"/>
</dbReference>
<evidence type="ECO:0000256" key="2">
    <source>
        <dbReference type="ARBA" id="ARBA00022723"/>
    </source>
</evidence>
<gene>
    <name evidence="7" type="ORF">K505DRAFT_337833</name>
</gene>
<keyword evidence="8" id="KW-1185">Reference proteome</keyword>
<name>A0A6A6XCH4_9PLEO</name>
<feature type="binding site" description="axial binding residue" evidence="4">
    <location>
        <position position="481"/>
    </location>
    <ligand>
        <name>heme</name>
        <dbReference type="ChEBI" id="CHEBI:30413"/>
    </ligand>
    <ligandPart>
        <name>Fe</name>
        <dbReference type="ChEBI" id="CHEBI:18248"/>
    </ligandPart>
</feature>
<dbReference type="SUPFAM" id="SSF48264">
    <property type="entry name" value="Cytochrome P450"/>
    <property type="match status" value="1"/>
</dbReference>
<comment type="similarity">
    <text evidence="5">Belongs to the cytochrome P450 family.</text>
</comment>
<evidence type="ECO:0000256" key="3">
    <source>
        <dbReference type="ARBA" id="ARBA00023004"/>
    </source>
</evidence>
<evidence type="ECO:0000256" key="5">
    <source>
        <dbReference type="RuleBase" id="RU000461"/>
    </source>
</evidence>
<dbReference type="PANTHER" id="PTHR24305:SF226">
    <property type="entry name" value="CYTOCHROME P450 MONOOXYGENASE"/>
    <property type="match status" value="1"/>
</dbReference>
<keyword evidence="4 5" id="KW-0349">Heme</keyword>
<keyword evidence="2 4" id="KW-0479">Metal-binding</keyword>
<dbReference type="Proteomes" id="UP000799757">
    <property type="component" value="Unassembled WGS sequence"/>
</dbReference>
<protein>
    <submittedName>
        <fullName evidence="7">Cytochrome P450</fullName>
    </submittedName>
</protein>
<sequence>MGSQDVFLLLLKLGLVGLSLRRQMTDPPSSSLSIATDGSSIHSLTSRAHSPRSSLIGMELTTVPLASFMSALSKIINFTVRAPTHWQSRRAHINNRLGKAFREGPNKMVFNTVTAFHDINANKAKLVQKSRGYLSMLPAPGVYNIHTSIDKSLHRFKRRMISQGLSDQCMREFEPSLLQHVNKFIGNLARLAAANQGQWSVPINMTKQCKYLGFDVMGEFGFGQSFQLLDKPDNRFLIDAVTAASHRSAVYGQFPDLAKAKLDKILYPHASSLRMKYMRLMTRLLRERLKAETDGHTKRDLFSFIVNATDSETGRGFSQAELWSEARFLLIAGSDTASTGLAALFFYLSRYTECFEKAAKEVRSTFTSGSDIHSGLNSKMPQCVYLRACIDEAMRMTPPAGGILWREVSPGSGGIVIDGHYVPEGCDVGASIYCVQHNEEYFPNSFKFDPDRWIVSDINSKEDIEIAKQAFVPFSLGPRGCPGKTMAYMELSNAIAKSLWYFDFKAAEGSLGAVGAGRPGGSKGRLRPKEFQLLDYLTSTHDGPYIQFKIRADIEEFL</sequence>
<dbReference type="PROSITE" id="PS00086">
    <property type="entry name" value="CYTOCHROME_P450"/>
    <property type="match status" value="1"/>
</dbReference>
<feature type="chain" id="PRO_5025384312" evidence="6">
    <location>
        <begin position="22"/>
        <end position="558"/>
    </location>
</feature>
<evidence type="ECO:0000313" key="8">
    <source>
        <dbReference type="Proteomes" id="UP000799757"/>
    </source>
</evidence>
<dbReference type="Pfam" id="PF00067">
    <property type="entry name" value="p450"/>
    <property type="match status" value="1"/>
</dbReference>
<proteinExistence type="inferred from homology"/>
<dbReference type="AlphaFoldDB" id="A0A6A6XCH4"/>
<organism evidence="7 8">
    <name type="scientific">Melanomma pulvis-pyrius CBS 109.77</name>
    <dbReference type="NCBI Taxonomy" id="1314802"/>
    <lineage>
        <taxon>Eukaryota</taxon>
        <taxon>Fungi</taxon>
        <taxon>Dikarya</taxon>
        <taxon>Ascomycota</taxon>
        <taxon>Pezizomycotina</taxon>
        <taxon>Dothideomycetes</taxon>
        <taxon>Pleosporomycetidae</taxon>
        <taxon>Pleosporales</taxon>
        <taxon>Melanommataceae</taxon>
        <taxon>Melanomma</taxon>
    </lineage>
</organism>
<dbReference type="InterPro" id="IPR036396">
    <property type="entry name" value="Cyt_P450_sf"/>
</dbReference>
<dbReference type="GO" id="GO:0004497">
    <property type="term" value="F:monooxygenase activity"/>
    <property type="evidence" value="ECO:0007669"/>
    <property type="project" value="UniProtKB-KW"/>
</dbReference>
<dbReference type="GO" id="GO:0016705">
    <property type="term" value="F:oxidoreductase activity, acting on paired donors, with incorporation or reduction of molecular oxygen"/>
    <property type="evidence" value="ECO:0007669"/>
    <property type="project" value="InterPro"/>
</dbReference>
<accession>A0A6A6XCH4</accession>
<dbReference type="GO" id="GO:0020037">
    <property type="term" value="F:heme binding"/>
    <property type="evidence" value="ECO:0007669"/>
    <property type="project" value="InterPro"/>
</dbReference>
<dbReference type="Gene3D" id="1.10.630.10">
    <property type="entry name" value="Cytochrome P450"/>
    <property type="match status" value="1"/>
</dbReference>
<keyword evidence="3 4" id="KW-0408">Iron</keyword>
<dbReference type="PRINTS" id="PR00463">
    <property type="entry name" value="EP450I"/>
</dbReference>